<feature type="domain" description="ATP-grasp" evidence="4">
    <location>
        <begin position="87"/>
        <end position="287"/>
    </location>
</feature>
<dbReference type="Gene3D" id="3.40.50.20">
    <property type="match status" value="1"/>
</dbReference>
<dbReference type="GO" id="GO:0005524">
    <property type="term" value="F:ATP binding"/>
    <property type="evidence" value="ECO:0007669"/>
    <property type="project" value="UniProtKB-KW"/>
</dbReference>
<keyword evidence="3" id="KW-0067">ATP-binding</keyword>
<evidence type="ECO:0000256" key="3">
    <source>
        <dbReference type="ARBA" id="ARBA00022840"/>
    </source>
</evidence>
<dbReference type="Gene3D" id="3.30.470.20">
    <property type="entry name" value="ATP-grasp fold, B domain"/>
    <property type="match status" value="1"/>
</dbReference>
<evidence type="ECO:0000256" key="1">
    <source>
        <dbReference type="ARBA" id="ARBA00022598"/>
    </source>
</evidence>
<keyword evidence="1" id="KW-0436">Ligase</keyword>
<dbReference type="InterPro" id="IPR041472">
    <property type="entry name" value="BL00235/CARNS1_N"/>
</dbReference>
<gene>
    <name evidence="5" type="ORF">MNBD_GAMMA08-2680</name>
</gene>
<dbReference type="GO" id="GO:0016874">
    <property type="term" value="F:ligase activity"/>
    <property type="evidence" value="ECO:0007669"/>
    <property type="project" value="UniProtKB-KW"/>
</dbReference>
<dbReference type="InterPro" id="IPR040570">
    <property type="entry name" value="LAL_C2"/>
</dbReference>
<dbReference type="PANTHER" id="PTHR43585:SF2">
    <property type="entry name" value="ATP-GRASP ENZYME FSQD"/>
    <property type="match status" value="1"/>
</dbReference>
<protein>
    <recommendedName>
        <fullName evidence="4">ATP-grasp domain-containing protein</fullName>
    </recommendedName>
</protein>
<reference evidence="5" key="1">
    <citation type="submission" date="2018-06" db="EMBL/GenBank/DDBJ databases">
        <authorList>
            <person name="Zhirakovskaya E."/>
        </authorList>
    </citation>
    <scope>NUCLEOTIDE SEQUENCE</scope>
</reference>
<dbReference type="GO" id="GO:0046872">
    <property type="term" value="F:metal ion binding"/>
    <property type="evidence" value="ECO:0007669"/>
    <property type="project" value="InterPro"/>
</dbReference>
<evidence type="ECO:0000259" key="4">
    <source>
        <dbReference type="PROSITE" id="PS50975"/>
    </source>
</evidence>
<keyword evidence="2" id="KW-0547">Nucleotide-binding</keyword>
<dbReference type="PROSITE" id="PS50975">
    <property type="entry name" value="ATP_GRASP"/>
    <property type="match status" value="1"/>
</dbReference>
<dbReference type="PANTHER" id="PTHR43585">
    <property type="entry name" value="FUMIPYRROLE BIOSYNTHESIS PROTEIN C"/>
    <property type="match status" value="1"/>
</dbReference>
<accession>A0A3B0XH07</accession>
<dbReference type="AlphaFoldDB" id="A0A3B0XH07"/>
<dbReference type="Pfam" id="PF18603">
    <property type="entry name" value="LAL_C2"/>
    <property type="match status" value="1"/>
</dbReference>
<dbReference type="Pfam" id="PF18130">
    <property type="entry name" value="ATPgrasp_N"/>
    <property type="match status" value="1"/>
</dbReference>
<dbReference type="EMBL" id="UOFH01000396">
    <property type="protein sequence ID" value="VAW67595.1"/>
    <property type="molecule type" value="Genomic_DNA"/>
</dbReference>
<organism evidence="5">
    <name type="scientific">hydrothermal vent metagenome</name>
    <dbReference type="NCBI Taxonomy" id="652676"/>
    <lineage>
        <taxon>unclassified sequences</taxon>
        <taxon>metagenomes</taxon>
        <taxon>ecological metagenomes</taxon>
    </lineage>
</organism>
<dbReference type="SUPFAM" id="SSF56059">
    <property type="entry name" value="Glutathione synthetase ATP-binding domain-like"/>
    <property type="match status" value="1"/>
</dbReference>
<proteinExistence type="predicted"/>
<name>A0A3B0XH07_9ZZZZ</name>
<evidence type="ECO:0000313" key="5">
    <source>
        <dbReference type="EMBL" id="VAW67595.1"/>
    </source>
</evidence>
<dbReference type="InterPro" id="IPR052032">
    <property type="entry name" value="ATP-dep_AA_Ligase"/>
</dbReference>
<sequence length="388" mass="42578">MGLNVLVASKGKYSLISEVYAGLHIDLDNHDAAIKIIINEAAQNNIVGVLGSDDSTVELAAKAAEKLNLPHNPPDAARLTQRKDLARAHLSLNACAVPINCLVSLTDSIEKQTAGLPWPCVLKPLNLSASRGVIRANNKAEFIAACKRIKPIVAELDDEFERTHLLVEDYIDGIEVAFEGYLHNGQLTTLVIFDKPEPLEGPYFEETIYVTPSRLSDKIQQKIKQRVSDACKAYGLQTGPIHAELRINERNAWILEVASRTIGGDCARSLDAGSEFNLEELMVSLAINQPLKTQAPKNARGVMMIPIKQGGILRRVEGLPAARKTKYVDKVDIIMREGNELIPLPEGNQYPGYIFAQADTPENVVIALKTAFEKLNFVVAPTFKIKSI</sequence>
<dbReference type="Pfam" id="PF13535">
    <property type="entry name" value="ATP-grasp_4"/>
    <property type="match status" value="1"/>
</dbReference>
<dbReference type="InterPro" id="IPR011761">
    <property type="entry name" value="ATP-grasp"/>
</dbReference>
<evidence type="ECO:0000256" key="2">
    <source>
        <dbReference type="ARBA" id="ARBA00022741"/>
    </source>
</evidence>